<dbReference type="InterPro" id="IPR013736">
    <property type="entry name" value="Xaa-Pro_dipept_C"/>
</dbReference>
<keyword evidence="7" id="KW-0720">Serine protease</keyword>
<dbReference type="InterPro" id="IPR008979">
    <property type="entry name" value="Galactose-bd-like_sf"/>
</dbReference>
<evidence type="ECO:0000259" key="10">
    <source>
        <dbReference type="SMART" id="SM00939"/>
    </source>
</evidence>
<dbReference type="SUPFAM" id="SSF49785">
    <property type="entry name" value="Galactose-binding domain-like"/>
    <property type="match status" value="1"/>
</dbReference>
<name>A0AAJ1Q584_9LACT</name>
<dbReference type="Proteomes" id="UP001229251">
    <property type="component" value="Unassembled WGS sequence"/>
</dbReference>
<sequence length="725" mass="82513">MLIINQQHLQEIMDELLAKDSVSKEDLQRYFNRLVQELDPKGQDLLHYIDALTLEVHRDSIALLEDLLALDLPDQRTVLEGLLAKGYLRHFQAKYCPQGPLVFQGQTLMAYDEQQTIKERIFVETGYSTTGLDQADLVEIYVERPREYQVGGKQAPALYIANPYLMGTNEEAFKADNLHGIEEEDQAPVKDMVLKDWSKKVGPRSDKPITESSPLQEVQEPAMSQMNPAMKRYLAKGYAVIHYAGRGAYYSQGFNLTGSVEELDAVDATLRWLDGQAAAYYDLQATQPVVADWFNGSVAMTGKSYLGTLAIGTATYSRSKCLKTILPEAGISSWYDYYRYNNLVVAPQGYPGEDIDSLSWYCESFLMNPTNSSSDRRERFMELFDQMRHDMDRESGHYNAFWDERNYLNQADQIRIPMLIIHGTNDWNVKISHLFKLLNASSQSKSCRNFLIHRGKHICIHSMTNFPFLPLMDAWLDHYLLGLGQVPLKNGQGYVQSNLDPNDWQLVDYDQRQTESYCLQEGVLVKGEASDVTGKEQHTFKTALDFSSAKDWQEQLLQTDSPLALRFDSPVLESPLHLHGDMVLTVKAKSDRPKGALSCMLVDLGKSQIVDERVYSVTDKQLAIGLTSRLPQTSFSLEPQAQDVHVITRGWMNLETPEDTANDQGYAHYQIDMIGMDYTLAKGHRLGLVIFGNDYLYTLHPKQSQTYEIYLPSLNLQLDLINEFE</sequence>
<organism evidence="11 12">
    <name type="scientific">Facklamia hominis</name>
    <dbReference type="NCBI Taxonomy" id="178214"/>
    <lineage>
        <taxon>Bacteria</taxon>
        <taxon>Bacillati</taxon>
        <taxon>Bacillota</taxon>
        <taxon>Bacilli</taxon>
        <taxon>Lactobacillales</taxon>
        <taxon>Aerococcaceae</taxon>
        <taxon>Facklamia</taxon>
    </lineage>
</organism>
<keyword evidence="4" id="KW-0031">Aminopeptidase</keyword>
<evidence type="ECO:0000256" key="1">
    <source>
        <dbReference type="ARBA" id="ARBA00000123"/>
    </source>
</evidence>
<keyword evidence="5" id="KW-0645">Protease</keyword>
<dbReference type="AlphaFoldDB" id="A0AAJ1Q584"/>
<evidence type="ECO:0000256" key="6">
    <source>
        <dbReference type="ARBA" id="ARBA00022801"/>
    </source>
</evidence>
<dbReference type="Gene3D" id="3.40.50.1820">
    <property type="entry name" value="alpha/beta hydrolase"/>
    <property type="match status" value="1"/>
</dbReference>
<accession>A0AAJ1Q584</accession>
<gene>
    <name evidence="11" type="ORF">QP433_03720</name>
</gene>
<evidence type="ECO:0000256" key="8">
    <source>
        <dbReference type="ARBA" id="ARBA00030045"/>
    </source>
</evidence>
<feature type="region of interest" description="Disordered" evidence="9">
    <location>
        <begin position="200"/>
        <end position="220"/>
    </location>
</feature>
<feature type="domain" description="Xaa-Pro dipeptidyl-peptidase C-terminal" evidence="10">
    <location>
        <begin position="473"/>
        <end position="719"/>
    </location>
</feature>
<dbReference type="EMBL" id="JASOOE010000005">
    <property type="protein sequence ID" value="MDK7187082.1"/>
    <property type="molecule type" value="Genomic_DNA"/>
</dbReference>
<comment type="similarity">
    <text evidence="2">Belongs to the peptidase S15 family.</text>
</comment>
<comment type="catalytic activity">
    <reaction evidence="1">
        <text>Hydrolyzes Xaa-Pro-|- bonds to release unblocked, N-terminal dipeptides from substrates including Ala-Pro-|-p-nitroanilide and (sequentially) Tyr-Pro-|-Phe-Pro-|-Gly-Pro-|-Ile.</text>
        <dbReference type="EC" id="3.4.14.11"/>
    </reaction>
</comment>
<dbReference type="InterPro" id="IPR029058">
    <property type="entry name" value="AB_hydrolase_fold"/>
</dbReference>
<dbReference type="RefSeq" id="WP_285065569.1">
    <property type="nucleotide sequence ID" value="NZ_JASOOE010000005.1"/>
</dbReference>
<keyword evidence="6 11" id="KW-0378">Hydrolase</keyword>
<proteinExistence type="inferred from homology"/>
<feature type="compositionally biased region" description="Polar residues" evidence="9">
    <location>
        <begin position="210"/>
        <end position="220"/>
    </location>
</feature>
<evidence type="ECO:0000256" key="4">
    <source>
        <dbReference type="ARBA" id="ARBA00022438"/>
    </source>
</evidence>
<dbReference type="InterPro" id="IPR000383">
    <property type="entry name" value="Xaa-Pro-like_dom"/>
</dbReference>
<evidence type="ECO:0000256" key="3">
    <source>
        <dbReference type="ARBA" id="ARBA00012463"/>
    </source>
</evidence>
<dbReference type="GO" id="GO:0006508">
    <property type="term" value="P:proteolysis"/>
    <property type="evidence" value="ECO:0007669"/>
    <property type="project" value="UniProtKB-KW"/>
</dbReference>
<dbReference type="GO" id="GO:0004177">
    <property type="term" value="F:aminopeptidase activity"/>
    <property type="evidence" value="ECO:0007669"/>
    <property type="project" value="UniProtKB-KW"/>
</dbReference>
<dbReference type="Pfam" id="PF08530">
    <property type="entry name" value="PepX_C"/>
    <property type="match status" value="1"/>
</dbReference>
<dbReference type="InterPro" id="IPR008252">
    <property type="entry name" value="Pept_S15_Xpro"/>
</dbReference>
<evidence type="ECO:0000313" key="11">
    <source>
        <dbReference type="EMBL" id="MDK7187082.1"/>
    </source>
</evidence>
<dbReference type="Gene3D" id="2.60.120.260">
    <property type="entry name" value="Galactose-binding domain-like"/>
    <property type="match status" value="1"/>
</dbReference>
<evidence type="ECO:0000313" key="12">
    <source>
        <dbReference type="Proteomes" id="UP001229251"/>
    </source>
</evidence>
<feature type="compositionally biased region" description="Basic and acidic residues" evidence="9">
    <location>
        <begin position="200"/>
        <end position="209"/>
    </location>
</feature>
<dbReference type="SMART" id="SM00939">
    <property type="entry name" value="PepX_C"/>
    <property type="match status" value="1"/>
</dbReference>
<comment type="caution">
    <text evidence="11">The sequence shown here is derived from an EMBL/GenBank/DDBJ whole genome shotgun (WGS) entry which is preliminary data.</text>
</comment>
<dbReference type="Pfam" id="PF02129">
    <property type="entry name" value="Peptidase_S15"/>
    <property type="match status" value="1"/>
</dbReference>
<evidence type="ECO:0000256" key="5">
    <source>
        <dbReference type="ARBA" id="ARBA00022670"/>
    </source>
</evidence>
<evidence type="ECO:0000256" key="7">
    <source>
        <dbReference type="ARBA" id="ARBA00022825"/>
    </source>
</evidence>
<dbReference type="GO" id="GO:0008239">
    <property type="term" value="F:dipeptidyl-peptidase activity"/>
    <property type="evidence" value="ECO:0007669"/>
    <property type="project" value="UniProtKB-EC"/>
</dbReference>
<dbReference type="Gene3D" id="1.10.246.70">
    <property type="match status" value="1"/>
</dbReference>
<dbReference type="PRINTS" id="PR00923">
    <property type="entry name" value="LACTOPTASE"/>
</dbReference>
<evidence type="ECO:0000256" key="2">
    <source>
        <dbReference type="ARBA" id="ARBA00010819"/>
    </source>
</evidence>
<dbReference type="GO" id="GO:0008236">
    <property type="term" value="F:serine-type peptidase activity"/>
    <property type="evidence" value="ECO:0007669"/>
    <property type="project" value="UniProtKB-KW"/>
</dbReference>
<evidence type="ECO:0000256" key="9">
    <source>
        <dbReference type="SAM" id="MobiDB-lite"/>
    </source>
</evidence>
<protein>
    <recommendedName>
        <fullName evidence="3">Xaa-Pro dipeptidyl-peptidase</fullName>
        <ecNumber evidence="3">3.4.14.11</ecNumber>
    </recommendedName>
    <alternativeName>
        <fullName evidence="8">X-prolyl-dipeptidyl aminopeptidase</fullName>
    </alternativeName>
</protein>
<dbReference type="SUPFAM" id="SSF53474">
    <property type="entry name" value="alpha/beta-Hydrolases"/>
    <property type="match status" value="1"/>
</dbReference>
<dbReference type="EC" id="3.4.14.11" evidence="3"/>
<reference evidence="11" key="1">
    <citation type="submission" date="2023-05" db="EMBL/GenBank/DDBJ databases">
        <title>Cataloging the Phylogenetic Diversity of Human Bladder Bacteria.</title>
        <authorList>
            <person name="Du J."/>
        </authorList>
    </citation>
    <scope>NUCLEOTIDE SEQUENCE</scope>
    <source>
        <strain evidence="11">UMB1231</strain>
    </source>
</reference>